<organism evidence="2 3">
    <name type="scientific">Gregarina niphandrodes</name>
    <name type="common">Septate eugregarine</name>
    <dbReference type="NCBI Taxonomy" id="110365"/>
    <lineage>
        <taxon>Eukaryota</taxon>
        <taxon>Sar</taxon>
        <taxon>Alveolata</taxon>
        <taxon>Apicomplexa</taxon>
        <taxon>Conoidasida</taxon>
        <taxon>Gregarinasina</taxon>
        <taxon>Eugregarinorida</taxon>
        <taxon>Gregarinidae</taxon>
        <taxon>Gregarina</taxon>
    </lineage>
</organism>
<dbReference type="VEuPathDB" id="CryptoDB:GNI_050270"/>
<proteinExistence type="predicted"/>
<dbReference type="Proteomes" id="UP000019763">
    <property type="component" value="Unassembled WGS sequence"/>
</dbReference>
<feature type="region of interest" description="Disordered" evidence="1">
    <location>
        <begin position="126"/>
        <end position="216"/>
    </location>
</feature>
<protein>
    <submittedName>
        <fullName evidence="2">Uncharacterized protein</fullName>
    </submittedName>
</protein>
<reference evidence="2" key="1">
    <citation type="submission" date="2013-12" db="EMBL/GenBank/DDBJ databases">
        <authorList>
            <person name="Omoto C.K."/>
            <person name="Sibley D."/>
            <person name="Venepally P."/>
            <person name="Hadjithomas M."/>
            <person name="Karamycheva S."/>
            <person name="Brunk B."/>
            <person name="Roos D."/>
            <person name="Caler E."/>
            <person name="Lorenzi H."/>
        </authorList>
    </citation>
    <scope>NUCLEOTIDE SEQUENCE</scope>
</reference>
<evidence type="ECO:0000256" key="1">
    <source>
        <dbReference type="SAM" id="MobiDB-lite"/>
    </source>
</evidence>
<name>A0A023B9E6_GRENI</name>
<feature type="region of interest" description="Disordered" evidence="1">
    <location>
        <begin position="240"/>
        <end position="285"/>
    </location>
</feature>
<dbReference type="GeneID" id="22911849"/>
<dbReference type="RefSeq" id="XP_011129727.1">
    <property type="nucleotide sequence ID" value="XM_011131425.1"/>
</dbReference>
<sequence length="395" mass="43935">MMDRKSLNSLSSRRSSFGSKSSTIECYYTGQKEYLYKLSDRITQGVDIVSMETQDVLYCIYEKWSPVMGRKLLAISTPLGEVMLFICDHIYDGRHTLHVPLVLNSPHVVSPVSSPPDIFAQVISGRKRGQRTEDPLHRRQAKDHFTGHRQKSAVVQTGDRRQDLPSSPTRKGVFWRKSLNPPVGPGLNASGLDTPRLKEPGLDTPTQAYAGARKGSLRPGFLHPSFLRSGSLHPDRTCVPAVHSDVDPSGASLNPLTPLEPSASPLEPSASPLEEEKSRRGESRRGVLQYDLGDVVCEVTRTSHYRQEYTLQGELFPVPVRARRTRSVLTVGRYGTAEDATSRGGLTSDALYCIQTPPDVSPLLTVALLCIIDSQLKKPWWSRHLRKAKLPIHRL</sequence>
<keyword evidence="3" id="KW-1185">Reference proteome</keyword>
<feature type="compositionally biased region" description="Low complexity" evidence="1">
    <location>
        <begin position="255"/>
        <end position="272"/>
    </location>
</feature>
<gene>
    <name evidence="2" type="ORF">GNI_050270</name>
</gene>
<evidence type="ECO:0000313" key="2">
    <source>
        <dbReference type="EMBL" id="EZG72868.1"/>
    </source>
</evidence>
<dbReference type="AlphaFoldDB" id="A0A023B9E6"/>
<evidence type="ECO:0000313" key="3">
    <source>
        <dbReference type="Proteomes" id="UP000019763"/>
    </source>
</evidence>
<feature type="compositionally biased region" description="Basic and acidic residues" evidence="1">
    <location>
        <begin position="274"/>
        <end position="285"/>
    </location>
</feature>
<feature type="compositionally biased region" description="Basic and acidic residues" evidence="1">
    <location>
        <begin position="130"/>
        <end position="146"/>
    </location>
</feature>
<comment type="caution">
    <text evidence="2">The sequence shown here is derived from an EMBL/GenBank/DDBJ whole genome shotgun (WGS) entry which is preliminary data.</text>
</comment>
<dbReference type="EMBL" id="AFNH02000386">
    <property type="protein sequence ID" value="EZG72868.1"/>
    <property type="molecule type" value="Genomic_DNA"/>
</dbReference>
<accession>A0A023B9E6</accession>